<evidence type="ECO:0000259" key="5">
    <source>
        <dbReference type="PROSITE" id="PS50931"/>
    </source>
</evidence>
<dbReference type="GO" id="GO:0000976">
    <property type="term" value="F:transcription cis-regulatory region binding"/>
    <property type="evidence" value="ECO:0007669"/>
    <property type="project" value="TreeGrafter"/>
</dbReference>
<evidence type="ECO:0000256" key="4">
    <source>
        <dbReference type="ARBA" id="ARBA00023163"/>
    </source>
</evidence>
<keyword evidence="3 6" id="KW-0238">DNA-binding</keyword>
<dbReference type="InterPro" id="IPR005119">
    <property type="entry name" value="LysR_subst-bd"/>
</dbReference>
<sequence>MAADPRRLAFLLAVHRAGGVLAAADLLHVTPSAVSQQIARLEREEGFPVLDRGPRGVTLTPAGRVLADAAERIESELLEARQAIANLGEGVTGSVAIGAFQSAIRAVVAPLLAPLAEQYPGITIDVREHEPADSLRMLRAGDLDMVLLERDVDVDSPAPRGSHDVPLLDEPWLLVVPLSLPAPERIDDLSDVPWVGAMPNTAADLALRRLGRTLGTSLEVRHSFFDFDTALALVGAGQGLAMLPALAVRRSEPPEGTQIVSLPGLGSRRIVARHRSTRHEPGPAVRAVVDAMVDVARDLELG</sequence>
<feature type="domain" description="HTH lysR-type" evidence="5">
    <location>
        <begin position="1"/>
        <end position="60"/>
    </location>
</feature>
<comment type="similarity">
    <text evidence="1">Belongs to the LysR transcriptional regulatory family.</text>
</comment>
<dbReference type="PANTHER" id="PTHR30126:SF40">
    <property type="entry name" value="HTH-TYPE TRANSCRIPTIONAL REGULATOR GLTR"/>
    <property type="match status" value="1"/>
</dbReference>
<dbReference type="Gene3D" id="1.10.10.10">
    <property type="entry name" value="Winged helix-like DNA-binding domain superfamily/Winged helix DNA-binding domain"/>
    <property type="match status" value="1"/>
</dbReference>
<evidence type="ECO:0000256" key="3">
    <source>
        <dbReference type="ARBA" id="ARBA00023125"/>
    </source>
</evidence>
<dbReference type="PANTHER" id="PTHR30126">
    <property type="entry name" value="HTH-TYPE TRANSCRIPTIONAL REGULATOR"/>
    <property type="match status" value="1"/>
</dbReference>
<dbReference type="PROSITE" id="PS50931">
    <property type="entry name" value="HTH_LYSR"/>
    <property type="match status" value="1"/>
</dbReference>
<dbReference type="InterPro" id="IPR036388">
    <property type="entry name" value="WH-like_DNA-bd_sf"/>
</dbReference>
<name>A0A2A9EQT4_9MICO</name>
<evidence type="ECO:0000256" key="1">
    <source>
        <dbReference type="ARBA" id="ARBA00009437"/>
    </source>
</evidence>
<dbReference type="Proteomes" id="UP000224130">
    <property type="component" value="Unassembled WGS sequence"/>
</dbReference>
<dbReference type="SUPFAM" id="SSF53850">
    <property type="entry name" value="Periplasmic binding protein-like II"/>
    <property type="match status" value="1"/>
</dbReference>
<dbReference type="Pfam" id="PF03466">
    <property type="entry name" value="LysR_substrate"/>
    <property type="match status" value="1"/>
</dbReference>
<evidence type="ECO:0000256" key="2">
    <source>
        <dbReference type="ARBA" id="ARBA00023015"/>
    </source>
</evidence>
<evidence type="ECO:0000313" key="6">
    <source>
        <dbReference type="EMBL" id="PFG41467.1"/>
    </source>
</evidence>
<dbReference type="EMBL" id="PDJJ01000001">
    <property type="protein sequence ID" value="PFG41467.1"/>
    <property type="molecule type" value="Genomic_DNA"/>
</dbReference>
<dbReference type="SUPFAM" id="SSF46785">
    <property type="entry name" value="Winged helix' DNA-binding domain"/>
    <property type="match status" value="1"/>
</dbReference>
<dbReference type="AlphaFoldDB" id="A0A2A9EQT4"/>
<keyword evidence="7" id="KW-1185">Reference proteome</keyword>
<dbReference type="Gene3D" id="3.40.190.10">
    <property type="entry name" value="Periplasmic binding protein-like II"/>
    <property type="match status" value="2"/>
</dbReference>
<keyword evidence="4" id="KW-0804">Transcription</keyword>
<gene>
    <name evidence="6" type="ORF">ATJ88_0106</name>
</gene>
<proteinExistence type="inferred from homology"/>
<dbReference type="RefSeq" id="WP_098461949.1">
    <property type="nucleotide sequence ID" value="NZ_PDJJ01000001.1"/>
</dbReference>
<protein>
    <submittedName>
        <fullName evidence="6">DNA-binding transcriptional LysR family regulator</fullName>
    </submittedName>
</protein>
<dbReference type="InterPro" id="IPR000847">
    <property type="entry name" value="LysR_HTH_N"/>
</dbReference>
<comment type="caution">
    <text evidence="6">The sequence shown here is derived from an EMBL/GenBank/DDBJ whole genome shotgun (WGS) entry which is preliminary data.</text>
</comment>
<organism evidence="6 7">
    <name type="scientific">Isoptericola jiangsuensis</name>
    <dbReference type="NCBI Taxonomy" id="548579"/>
    <lineage>
        <taxon>Bacteria</taxon>
        <taxon>Bacillati</taxon>
        <taxon>Actinomycetota</taxon>
        <taxon>Actinomycetes</taxon>
        <taxon>Micrococcales</taxon>
        <taxon>Promicromonosporaceae</taxon>
        <taxon>Isoptericola</taxon>
    </lineage>
</organism>
<dbReference type="Pfam" id="PF00126">
    <property type="entry name" value="HTH_1"/>
    <property type="match status" value="1"/>
</dbReference>
<evidence type="ECO:0000313" key="7">
    <source>
        <dbReference type="Proteomes" id="UP000224130"/>
    </source>
</evidence>
<keyword evidence="2" id="KW-0805">Transcription regulation</keyword>
<dbReference type="GO" id="GO:0003700">
    <property type="term" value="F:DNA-binding transcription factor activity"/>
    <property type="evidence" value="ECO:0007669"/>
    <property type="project" value="InterPro"/>
</dbReference>
<dbReference type="OrthoDB" id="3636008at2"/>
<dbReference type="InterPro" id="IPR036390">
    <property type="entry name" value="WH_DNA-bd_sf"/>
</dbReference>
<accession>A0A2A9EQT4</accession>
<reference evidence="6 7" key="1">
    <citation type="submission" date="2017-10" db="EMBL/GenBank/DDBJ databases">
        <title>Sequencing the genomes of 1000 actinobacteria strains.</title>
        <authorList>
            <person name="Klenk H.-P."/>
        </authorList>
    </citation>
    <scope>NUCLEOTIDE SEQUENCE [LARGE SCALE GENOMIC DNA]</scope>
    <source>
        <strain evidence="6 7">DSM 21863</strain>
    </source>
</reference>